<keyword evidence="3" id="KW-1185">Reference proteome</keyword>
<proteinExistence type="predicted"/>
<evidence type="ECO:0000313" key="2">
    <source>
        <dbReference type="EMBL" id="CAH2043956.1"/>
    </source>
</evidence>
<accession>A0ABN8I309</accession>
<protein>
    <submittedName>
        <fullName evidence="2">Uncharacterized protein</fullName>
    </submittedName>
</protein>
<organism evidence="2 3">
    <name type="scientific">Iphiclides podalirius</name>
    <name type="common">scarce swallowtail</name>
    <dbReference type="NCBI Taxonomy" id="110791"/>
    <lineage>
        <taxon>Eukaryota</taxon>
        <taxon>Metazoa</taxon>
        <taxon>Ecdysozoa</taxon>
        <taxon>Arthropoda</taxon>
        <taxon>Hexapoda</taxon>
        <taxon>Insecta</taxon>
        <taxon>Pterygota</taxon>
        <taxon>Neoptera</taxon>
        <taxon>Endopterygota</taxon>
        <taxon>Lepidoptera</taxon>
        <taxon>Glossata</taxon>
        <taxon>Ditrysia</taxon>
        <taxon>Papilionoidea</taxon>
        <taxon>Papilionidae</taxon>
        <taxon>Papilioninae</taxon>
        <taxon>Iphiclides</taxon>
    </lineage>
</organism>
<dbReference type="EMBL" id="OW152827">
    <property type="protein sequence ID" value="CAH2043956.1"/>
    <property type="molecule type" value="Genomic_DNA"/>
</dbReference>
<evidence type="ECO:0000313" key="3">
    <source>
        <dbReference type="Proteomes" id="UP000837857"/>
    </source>
</evidence>
<gene>
    <name evidence="2" type="ORF">IPOD504_LOCUS4522</name>
</gene>
<name>A0ABN8I309_9NEOP</name>
<reference evidence="2" key="1">
    <citation type="submission" date="2022-03" db="EMBL/GenBank/DDBJ databases">
        <authorList>
            <person name="Martin H S."/>
        </authorList>
    </citation>
    <scope>NUCLEOTIDE SEQUENCE</scope>
</reference>
<feature type="non-terminal residue" evidence="2">
    <location>
        <position position="1"/>
    </location>
</feature>
<dbReference type="Proteomes" id="UP000837857">
    <property type="component" value="Chromosome 15"/>
</dbReference>
<feature type="region of interest" description="Disordered" evidence="1">
    <location>
        <begin position="1"/>
        <end position="46"/>
    </location>
</feature>
<evidence type="ECO:0000256" key="1">
    <source>
        <dbReference type="SAM" id="MobiDB-lite"/>
    </source>
</evidence>
<sequence>MRSTAGGRWRRSWELGTTPSSHGSVIHQPTPAPLNGDVTHTTATRRKAPIRRARVCVPPHASVRLMPARCVRARPLFVEFSVKTGRRARANARVLSARCPCRTRLIGTHYISPAPFLSQSFPADAPRVHVAP</sequence>